<dbReference type="InterPro" id="IPR022853">
    <property type="entry name" value="FloA"/>
</dbReference>
<dbReference type="HAMAP" id="MF_01562">
    <property type="entry name" value="FloA"/>
    <property type="match status" value="1"/>
</dbReference>
<dbReference type="Pfam" id="PF12127">
    <property type="entry name" value="FloA"/>
    <property type="match status" value="1"/>
</dbReference>
<keyword evidence="8" id="KW-1185">Reference proteome</keyword>
<evidence type="ECO:0000313" key="8">
    <source>
        <dbReference type="Proteomes" id="UP001304300"/>
    </source>
</evidence>
<dbReference type="EMBL" id="CP136920">
    <property type="protein sequence ID" value="WOO42471.1"/>
    <property type="molecule type" value="Genomic_DNA"/>
</dbReference>
<evidence type="ECO:0000256" key="2">
    <source>
        <dbReference type="ARBA" id="ARBA00022692"/>
    </source>
</evidence>
<protein>
    <recommendedName>
        <fullName evidence="5">Flotillin-like protein FloA</fullName>
    </recommendedName>
</protein>
<feature type="transmembrane region" description="Helical" evidence="5">
    <location>
        <begin position="6"/>
        <end position="27"/>
    </location>
</feature>
<evidence type="ECO:0000313" key="7">
    <source>
        <dbReference type="EMBL" id="WOO42471.1"/>
    </source>
</evidence>
<dbReference type="GO" id="GO:0045121">
    <property type="term" value="C:membrane raft"/>
    <property type="evidence" value="ECO:0007669"/>
    <property type="project" value="UniProtKB-SubCell"/>
</dbReference>
<name>A0AAQ3LB47_9BACT</name>
<comment type="function">
    <text evidence="5">Found in functional membrane microdomains (FMM) that may be equivalent to eukaryotic membrane rafts FMMs are highly dynamic and increase in number as cells age. Flotillins are thought to be important factors in membrane fluidity.</text>
</comment>
<keyword evidence="1 5" id="KW-1003">Cell membrane</keyword>
<keyword evidence="3 5" id="KW-1133">Transmembrane helix</keyword>
<keyword evidence="2 5" id="KW-0812">Transmembrane</keyword>
<organism evidence="7 8">
    <name type="scientific">Rubellicoccus peritrichatus</name>
    <dbReference type="NCBI Taxonomy" id="3080537"/>
    <lineage>
        <taxon>Bacteria</taxon>
        <taxon>Pseudomonadati</taxon>
        <taxon>Verrucomicrobiota</taxon>
        <taxon>Opitutia</taxon>
        <taxon>Puniceicoccales</taxon>
        <taxon>Cerasicoccaceae</taxon>
        <taxon>Rubellicoccus</taxon>
    </lineage>
</organism>
<dbReference type="GO" id="GO:0005886">
    <property type="term" value="C:plasma membrane"/>
    <property type="evidence" value="ECO:0007669"/>
    <property type="project" value="UniProtKB-SubCell"/>
</dbReference>
<gene>
    <name evidence="5 7" type="primary">floA</name>
    <name evidence="7" type="ORF">RZN69_05170</name>
</gene>
<sequence>MYIAYIILGIILLVVVILVLSFLSVWLKAMSSGAPVSMSNLIYMRYLRKLPYSLIVDARIMAVKAGIDLSVNELETHFMAGGDIIQTVQAIINAQKAGIELEWNKACAIDLATKGTNKSVLEAVRTSINPKVIDCPNPESGKATIDGVAKDGIQVKARARVTVRSNLEHYVGSAQEETIIARVGEGIVTTIGSSDTYKWVLENPDSISKNVLNRGLDTGTAFEIISIDIADVDVGDNIGAKLQEHQAVANKNMAQAQAEIRRAAAVALEQEMKAKVEEMQAKVVEAEAQVPLAFAEALRTGKLGAMDYYRLQNIEADTKMRTNIAKPEDQGSSGEHHVE</sequence>
<evidence type="ECO:0000256" key="5">
    <source>
        <dbReference type="HAMAP-Rule" id="MF_01562"/>
    </source>
</evidence>
<comment type="subcellular location">
    <subcellularLocation>
        <location evidence="5">Cell membrane</location>
        <topology evidence="5">Single-pass membrane protein</topology>
    </subcellularLocation>
    <subcellularLocation>
        <location evidence="5">Membrane raft</location>
        <topology evidence="5">Single-pass membrane protein</topology>
    </subcellularLocation>
</comment>
<evidence type="ECO:0000256" key="1">
    <source>
        <dbReference type="ARBA" id="ARBA00022475"/>
    </source>
</evidence>
<accession>A0AAQ3LB47</accession>
<dbReference type="NCBIfam" id="NF010186">
    <property type="entry name" value="PRK13665.1"/>
    <property type="match status" value="1"/>
</dbReference>
<evidence type="ECO:0000256" key="6">
    <source>
        <dbReference type="SAM" id="MobiDB-lite"/>
    </source>
</evidence>
<comment type="subunit">
    <text evidence="5">Homooligomerizes.</text>
</comment>
<dbReference type="KEGG" id="puo:RZN69_05170"/>
<proteinExistence type="inferred from homology"/>
<reference evidence="7 8" key="1">
    <citation type="submission" date="2023-10" db="EMBL/GenBank/DDBJ databases">
        <title>Rubellicoccus peritrichatus gen. nov., sp. nov., isolated from an algae of coral reef tank.</title>
        <authorList>
            <person name="Luo J."/>
        </authorList>
    </citation>
    <scope>NUCLEOTIDE SEQUENCE [LARGE SCALE GENOMIC DNA]</scope>
    <source>
        <strain evidence="7 8">CR14</strain>
    </source>
</reference>
<evidence type="ECO:0000256" key="4">
    <source>
        <dbReference type="ARBA" id="ARBA00023136"/>
    </source>
</evidence>
<dbReference type="AlphaFoldDB" id="A0AAQ3LB47"/>
<comment type="similarity">
    <text evidence="5">Belongs to the flotillin-like FloA family.</text>
</comment>
<comment type="caution">
    <text evidence="5">Lacks conserved residue(s) required for the propagation of feature annotation.</text>
</comment>
<dbReference type="Proteomes" id="UP001304300">
    <property type="component" value="Chromosome"/>
</dbReference>
<feature type="region of interest" description="Disordered" evidence="6">
    <location>
        <begin position="320"/>
        <end position="339"/>
    </location>
</feature>
<evidence type="ECO:0000256" key="3">
    <source>
        <dbReference type="ARBA" id="ARBA00022989"/>
    </source>
</evidence>
<keyword evidence="4 5" id="KW-0472">Membrane</keyword>
<dbReference type="RefSeq" id="WP_317834992.1">
    <property type="nucleotide sequence ID" value="NZ_CP136920.1"/>
</dbReference>